<evidence type="ECO:0000313" key="1">
    <source>
        <dbReference type="EnsemblPlants" id="PGSC0003DMT400086287"/>
    </source>
</evidence>
<dbReference type="AlphaFoldDB" id="M1DBE9"/>
<evidence type="ECO:0000313" key="2">
    <source>
        <dbReference type="Proteomes" id="UP000011115"/>
    </source>
</evidence>
<reference evidence="1" key="2">
    <citation type="submission" date="2015-06" db="UniProtKB">
        <authorList>
            <consortium name="EnsemblPlants"/>
        </authorList>
    </citation>
    <scope>IDENTIFICATION</scope>
    <source>
        <strain evidence="1">DM1-3 516 R44</strain>
    </source>
</reference>
<organism evidence="1 2">
    <name type="scientific">Solanum tuberosum</name>
    <name type="common">Potato</name>
    <dbReference type="NCBI Taxonomy" id="4113"/>
    <lineage>
        <taxon>Eukaryota</taxon>
        <taxon>Viridiplantae</taxon>
        <taxon>Streptophyta</taxon>
        <taxon>Embryophyta</taxon>
        <taxon>Tracheophyta</taxon>
        <taxon>Spermatophyta</taxon>
        <taxon>Magnoliopsida</taxon>
        <taxon>eudicotyledons</taxon>
        <taxon>Gunneridae</taxon>
        <taxon>Pentapetalae</taxon>
        <taxon>asterids</taxon>
        <taxon>lamiids</taxon>
        <taxon>Solanales</taxon>
        <taxon>Solanaceae</taxon>
        <taxon>Solanoideae</taxon>
        <taxon>Solaneae</taxon>
        <taxon>Solanum</taxon>
    </lineage>
</organism>
<dbReference type="InParanoid" id="M1DBE9"/>
<keyword evidence="2" id="KW-1185">Reference proteome</keyword>
<name>M1DBE9_SOLTU</name>
<dbReference type="PaxDb" id="4113-PGSC0003DMT400086287"/>
<reference evidence="2" key="1">
    <citation type="journal article" date="2011" name="Nature">
        <title>Genome sequence and analysis of the tuber crop potato.</title>
        <authorList>
            <consortium name="The Potato Genome Sequencing Consortium"/>
        </authorList>
    </citation>
    <scope>NUCLEOTIDE SEQUENCE [LARGE SCALE GENOMIC DNA]</scope>
    <source>
        <strain evidence="2">cv. DM1-3 516 R44</strain>
    </source>
</reference>
<dbReference type="HOGENOM" id="CLU_1963477_0_0_1"/>
<proteinExistence type="predicted"/>
<dbReference type="Proteomes" id="UP000011115">
    <property type="component" value="Unassembled WGS sequence"/>
</dbReference>
<sequence length="105" mass="11131">MSNISSPSKLPVSQEIETLSSFNFSIPPSEESPSTPVCGVGESAESIIPHTEVVASPVLNSGKIFHRSHTLVLSGEKSQNSEAQSVVMPILETPTEDLEVVSRVA</sequence>
<dbReference type="Gramene" id="PGSC0003DMT400086287">
    <property type="protein sequence ID" value="PGSC0003DMT400086287"/>
    <property type="gene ID" value="PGSC0003DMG400035858"/>
</dbReference>
<protein>
    <submittedName>
        <fullName evidence="1">Uncharacterized protein</fullName>
    </submittedName>
</protein>
<dbReference type="EnsemblPlants" id="PGSC0003DMT400086287">
    <property type="protein sequence ID" value="PGSC0003DMT400086287"/>
    <property type="gene ID" value="PGSC0003DMG400035858"/>
</dbReference>
<accession>M1DBE9</accession>